<name>A0A1I1LAJ5_9RHOB</name>
<keyword evidence="1" id="KW-0732">Signal</keyword>
<dbReference type="EMBL" id="FOLX01000001">
    <property type="protein sequence ID" value="SFC68028.1"/>
    <property type="molecule type" value="Genomic_DNA"/>
</dbReference>
<organism evidence="2 3">
    <name type="scientific">Pseudooceanicola nitratireducens</name>
    <dbReference type="NCBI Taxonomy" id="517719"/>
    <lineage>
        <taxon>Bacteria</taxon>
        <taxon>Pseudomonadati</taxon>
        <taxon>Pseudomonadota</taxon>
        <taxon>Alphaproteobacteria</taxon>
        <taxon>Rhodobacterales</taxon>
        <taxon>Paracoccaceae</taxon>
        <taxon>Pseudooceanicola</taxon>
    </lineage>
</organism>
<evidence type="ECO:0000256" key="1">
    <source>
        <dbReference type="SAM" id="SignalP"/>
    </source>
</evidence>
<dbReference type="AlphaFoldDB" id="A0A1I1LAJ5"/>
<protein>
    <recommendedName>
        <fullName evidence="4">Antifreeze glycopeptide polyprotein</fullName>
    </recommendedName>
</protein>
<gene>
    <name evidence="2" type="ORF">SAMN05421762_1775</name>
</gene>
<dbReference type="STRING" id="517719.SAMN05421762_1775"/>
<feature type="chain" id="PRO_5014192576" description="Antifreeze glycopeptide polyprotein" evidence="1">
    <location>
        <begin position="32"/>
        <end position="567"/>
    </location>
</feature>
<dbReference type="Proteomes" id="UP000231644">
    <property type="component" value="Unassembled WGS sequence"/>
</dbReference>
<keyword evidence="3" id="KW-1185">Reference proteome</keyword>
<reference evidence="2 3" key="1">
    <citation type="submission" date="2016-10" db="EMBL/GenBank/DDBJ databases">
        <authorList>
            <person name="de Groot N.N."/>
        </authorList>
    </citation>
    <scope>NUCLEOTIDE SEQUENCE [LARGE SCALE GENOMIC DNA]</scope>
    <source>
        <strain evidence="2 3">DSM 29619</strain>
    </source>
</reference>
<accession>A0A1I1LAJ5</accession>
<evidence type="ECO:0008006" key="4">
    <source>
        <dbReference type="Google" id="ProtNLM"/>
    </source>
</evidence>
<evidence type="ECO:0000313" key="3">
    <source>
        <dbReference type="Proteomes" id="UP000231644"/>
    </source>
</evidence>
<evidence type="ECO:0000313" key="2">
    <source>
        <dbReference type="EMBL" id="SFC68028.1"/>
    </source>
</evidence>
<proteinExistence type="predicted"/>
<feature type="signal peptide" evidence="1">
    <location>
        <begin position="1"/>
        <end position="31"/>
    </location>
</feature>
<sequence length="567" mass="60224">MPRAGAFLPTAPLRAALAVVLLAAQPGGVQAQSQAQYQVQSQANRPISAIDWLDQGSDFAALPRPAPELNIPLQPPRPPLGDLAEPPVAERIIKPEVTTHALNAQQAGAVGLLPRRVTGLPADLWQGSLPATLTRRIDALDLTDTPALQSLLYSLLLAETLPPEAPGSNQTANRTAGHDFLLARIDKLTAMGAVDPALALAERADPTSHPAIFARWFDLSLLAGDDHRACSALRDRPALSPSDAALTFCRAMLGQYDLAVLTFGNAAALGMLTQSEETLLRLYLDPELAEETPPLPPPARPSPLAFRLAEAIGTPLPTGGLPRAYAMTDLRGTSGWRAEIEAAERLTQSGALTENRLLGIYTAREPAASGEPWDRVEAIQQLDAAISASNRDRAARALPAAWSALQAAALDVPFARLWAVTLVDMDLGAARGDDIDADQIANILFDMAMLSPEYETLAARLPRPDARRKFLAALAVGEPGTATAPDVTAQAIQRGFAPETELPTLIRLDLQQGKLGEAMLQSMALLAQGAEGATKDIAPALAALRRMGLEDTSRRAALQLMLLERGL</sequence>